<dbReference type="CDD" id="cd06583">
    <property type="entry name" value="PGRP"/>
    <property type="match status" value="1"/>
</dbReference>
<feature type="chain" id="PRO_5045609084" description="N-acetylmuramoyl-L-alanine amidase" evidence="5">
    <location>
        <begin position="30"/>
        <end position="278"/>
    </location>
</feature>
<evidence type="ECO:0000313" key="8">
    <source>
        <dbReference type="Proteomes" id="UP001336835"/>
    </source>
</evidence>
<sequence>MLIRPTHAKAAALVAGVLLLTNCSSSKYAATDKVYKNMAKDFSKVIKAAPPVNQQIDSLNSQQQSWVGTVNMGMRKPNFVVIHHTAQDSTEQTLKTFTIARTQVSAHYVVGRDGKVVHMVNDYLRAQHAGAGKWGNDTDLNSSSIGIELDNNGTTDVFTDAQINSLCALLATLKKKYNIPTANFIGHADYAPGRKNDPKNFPWKTLAKKGFGYWYDDVLQLPPADFDTTNALRIIGYNVKNLNYAIEAFKIHFVQTDISQTLTDTDKLILYNVYKKYL</sequence>
<dbReference type="EMBL" id="JAZDQT010000003">
    <property type="protein sequence ID" value="MEE1946538.1"/>
    <property type="molecule type" value="Genomic_DNA"/>
</dbReference>
<dbReference type="Gene3D" id="3.40.80.10">
    <property type="entry name" value="Peptidoglycan recognition protein-like"/>
    <property type="match status" value="1"/>
</dbReference>
<dbReference type="InterPro" id="IPR002502">
    <property type="entry name" value="Amidase_domain"/>
</dbReference>
<dbReference type="InterPro" id="IPR051206">
    <property type="entry name" value="NAMLAA_amidase_2"/>
</dbReference>
<dbReference type="RefSeq" id="WP_330108842.1">
    <property type="nucleotide sequence ID" value="NZ_JAZDQT010000003.1"/>
</dbReference>
<dbReference type="PANTHER" id="PTHR30417:SF1">
    <property type="entry name" value="N-ACETYLMURAMOYL-L-ALANINE AMIDASE AMID"/>
    <property type="match status" value="1"/>
</dbReference>
<evidence type="ECO:0000256" key="5">
    <source>
        <dbReference type="SAM" id="SignalP"/>
    </source>
</evidence>
<comment type="caution">
    <text evidence="7">The sequence shown here is derived from an EMBL/GenBank/DDBJ whole genome shotgun (WGS) entry which is preliminary data.</text>
</comment>
<proteinExistence type="predicted"/>
<dbReference type="GO" id="GO:0008745">
    <property type="term" value="F:N-acetylmuramoyl-L-alanine amidase activity"/>
    <property type="evidence" value="ECO:0007669"/>
    <property type="project" value="UniProtKB-EC"/>
</dbReference>
<accession>A0ABU7IAP2</accession>
<name>A0ABU7IAP2_9SPHI</name>
<evidence type="ECO:0000256" key="2">
    <source>
        <dbReference type="ARBA" id="ARBA00011901"/>
    </source>
</evidence>
<evidence type="ECO:0000256" key="1">
    <source>
        <dbReference type="ARBA" id="ARBA00001561"/>
    </source>
</evidence>
<dbReference type="PANTHER" id="PTHR30417">
    <property type="entry name" value="N-ACETYLMURAMOYL-L-ALANINE AMIDASE AMID"/>
    <property type="match status" value="1"/>
</dbReference>
<dbReference type="Pfam" id="PF01510">
    <property type="entry name" value="Amidase_2"/>
    <property type="match status" value="1"/>
</dbReference>
<dbReference type="SMART" id="SM00644">
    <property type="entry name" value="Ami_2"/>
    <property type="match status" value="1"/>
</dbReference>
<feature type="signal peptide" evidence="5">
    <location>
        <begin position="1"/>
        <end position="29"/>
    </location>
</feature>
<feature type="domain" description="N-acetylmuramoyl-L-alanine amidase" evidence="6">
    <location>
        <begin position="65"/>
        <end position="199"/>
    </location>
</feature>
<dbReference type="Proteomes" id="UP001336835">
    <property type="component" value="Unassembled WGS sequence"/>
</dbReference>
<keyword evidence="4" id="KW-0961">Cell wall biogenesis/degradation</keyword>
<dbReference type="InterPro" id="IPR036505">
    <property type="entry name" value="Amidase/PGRP_sf"/>
</dbReference>
<evidence type="ECO:0000259" key="6">
    <source>
        <dbReference type="SMART" id="SM00644"/>
    </source>
</evidence>
<gene>
    <name evidence="7" type="ORF">VRU48_15540</name>
</gene>
<comment type="catalytic activity">
    <reaction evidence="1">
        <text>Hydrolyzes the link between N-acetylmuramoyl residues and L-amino acid residues in certain cell-wall glycopeptides.</text>
        <dbReference type="EC" id="3.5.1.28"/>
    </reaction>
</comment>
<evidence type="ECO:0000256" key="3">
    <source>
        <dbReference type="ARBA" id="ARBA00022801"/>
    </source>
</evidence>
<keyword evidence="5" id="KW-0732">Signal</keyword>
<dbReference type="SUPFAM" id="SSF55846">
    <property type="entry name" value="N-acetylmuramoyl-L-alanine amidase-like"/>
    <property type="match status" value="1"/>
</dbReference>
<keyword evidence="3 7" id="KW-0378">Hydrolase</keyword>
<dbReference type="EC" id="3.5.1.28" evidence="2"/>
<keyword evidence="8" id="KW-1185">Reference proteome</keyword>
<evidence type="ECO:0000256" key="4">
    <source>
        <dbReference type="ARBA" id="ARBA00023316"/>
    </source>
</evidence>
<reference evidence="7 8" key="1">
    <citation type="submission" date="2024-01" db="EMBL/GenBank/DDBJ databases">
        <title>Pedobacter sp. nov., isolated from fresh soil.</title>
        <authorList>
            <person name="Le N.T.T."/>
        </authorList>
    </citation>
    <scope>NUCLEOTIDE SEQUENCE [LARGE SCALE GENOMIC DNA]</scope>
    <source>
        <strain evidence="7 8">KR3-3</strain>
    </source>
</reference>
<organism evidence="7 8">
    <name type="scientific">Pedobacter albus</name>
    <dbReference type="NCBI Taxonomy" id="3113905"/>
    <lineage>
        <taxon>Bacteria</taxon>
        <taxon>Pseudomonadati</taxon>
        <taxon>Bacteroidota</taxon>
        <taxon>Sphingobacteriia</taxon>
        <taxon>Sphingobacteriales</taxon>
        <taxon>Sphingobacteriaceae</taxon>
        <taxon>Pedobacter</taxon>
    </lineage>
</organism>
<protein>
    <recommendedName>
        <fullName evidence="2">N-acetylmuramoyl-L-alanine amidase</fullName>
        <ecNumber evidence="2">3.5.1.28</ecNumber>
    </recommendedName>
</protein>
<evidence type="ECO:0000313" key="7">
    <source>
        <dbReference type="EMBL" id="MEE1946538.1"/>
    </source>
</evidence>